<evidence type="ECO:0000313" key="10">
    <source>
        <dbReference type="EMBL" id="MBA8829130.1"/>
    </source>
</evidence>
<dbReference type="RefSeq" id="WP_182484576.1">
    <property type="nucleotide sequence ID" value="NZ_JACGWU010000003.1"/>
</dbReference>
<keyword evidence="3" id="KW-1003">Cell membrane</keyword>
<dbReference type="GO" id="GO:0006865">
    <property type="term" value="P:amino acid transport"/>
    <property type="evidence" value="ECO:0007669"/>
    <property type="project" value="UniProtKB-KW"/>
</dbReference>
<evidence type="ECO:0000256" key="4">
    <source>
        <dbReference type="ARBA" id="ARBA00022692"/>
    </source>
</evidence>
<dbReference type="PANTHER" id="PTHR11795">
    <property type="entry name" value="BRANCHED-CHAIN AMINO ACID TRANSPORT SYSTEM PERMEASE PROTEIN LIVH"/>
    <property type="match status" value="1"/>
</dbReference>
<feature type="transmembrane region" description="Helical" evidence="9">
    <location>
        <begin position="134"/>
        <end position="158"/>
    </location>
</feature>
<keyword evidence="4 9" id="KW-0812">Transmembrane</keyword>
<feature type="transmembrane region" description="Helical" evidence="9">
    <location>
        <begin position="6"/>
        <end position="25"/>
    </location>
</feature>
<evidence type="ECO:0000256" key="9">
    <source>
        <dbReference type="SAM" id="Phobius"/>
    </source>
</evidence>
<dbReference type="InterPro" id="IPR052157">
    <property type="entry name" value="BCAA_transport_permease"/>
</dbReference>
<dbReference type="GO" id="GO:0022857">
    <property type="term" value="F:transmembrane transporter activity"/>
    <property type="evidence" value="ECO:0007669"/>
    <property type="project" value="InterPro"/>
</dbReference>
<comment type="subcellular location">
    <subcellularLocation>
        <location evidence="1">Cell membrane</location>
        <topology evidence="1">Multi-pass membrane protein</topology>
    </subcellularLocation>
</comment>
<comment type="similarity">
    <text evidence="8">Belongs to the binding-protein-dependent transport system permease family. LivHM subfamily.</text>
</comment>
<evidence type="ECO:0000256" key="1">
    <source>
        <dbReference type="ARBA" id="ARBA00004651"/>
    </source>
</evidence>
<feature type="transmembrane region" description="Helical" evidence="9">
    <location>
        <begin position="189"/>
        <end position="208"/>
    </location>
</feature>
<keyword evidence="2" id="KW-0813">Transport</keyword>
<dbReference type="AlphaFoldDB" id="A0A7W3JU13"/>
<feature type="transmembrane region" description="Helical" evidence="9">
    <location>
        <begin position="59"/>
        <end position="82"/>
    </location>
</feature>
<protein>
    <submittedName>
        <fullName evidence="10">Branched-chain amino acid transport system permease protein</fullName>
    </submittedName>
</protein>
<evidence type="ECO:0000313" key="11">
    <source>
        <dbReference type="Proteomes" id="UP000524237"/>
    </source>
</evidence>
<keyword evidence="5" id="KW-0029">Amino-acid transport</keyword>
<dbReference type="Pfam" id="PF02653">
    <property type="entry name" value="BPD_transp_2"/>
    <property type="match status" value="1"/>
</dbReference>
<evidence type="ECO:0000256" key="6">
    <source>
        <dbReference type="ARBA" id="ARBA00022989"/>
    </source>
</evidence>
<keyword evidence="11" id="KW-1185">Reference proteome</keyword>
<feature type="transmembrane region" description="Helical" evidence="9">
    <location>
        <begin position="32"/>
        <end position="53"/>
    </location>
</feature>
<dbReference type="EMBL" id="JACGWU010000003">
    <property type="protein sequence ID" value="MBA8829130.1"/>
    <property type="molecule type" value="Genomic_DNA"/>
</dbReference>
<dbReference type="GO" id="GO:0005886">
    <property type="term" value="C:plasma membrane"/>
    <property type="evidence" value="ECO:0007669"/>
    <property type="project" value="UniProtKB-SubCell"/>
</dbReference>
<evidence type="ECO:0000256" key="8">
    <source>
        <dbReference type="ARBA" id="ARBA00037998"/>
    </source>
</evidence>
<dbReference type="InterPro" id="IPR001851">
    <property type="entry name" value="ABC_transp_permease"/>
</dbReference>
<comment type="caution">
    <text evidence="10">The sequence shown here is derived from an EMBL/GenBank/DDBJ whole genome shotgun (WGS) entry which is preliminary data.</text>
</comment>
<dbReference type="Proteomes" id="UP000524237">
    <property type="component" value="Unassembled WGS sequence"/>
</dbReference>
<evidence type="ECO:0000256" key="2">
    <source>
        <dbReference type="ARBA" id="ARBA00022448"/>
    </source>
</evidence>
<organism evidence="10 11">
    <name type="scientific">Alpinimonas psychrophila</name>
    <dbReference type="NCBI Taxonomy" id="748908"/>
    <lineage>
        <taxon>Bacteria</taxon>
        <taxon>Bacillati</taxon>
        <taxon>Actinomycetota</taxon>
        <taxon>Actinomycetes</taxon>
        <taxon>Micrococcales</taxon>
        <taxon>Microbacteriaceae</taxon>
        <taxon>Alpinimonas</taxon>
    </lineage>
</organism>
<reference evidence="10 11" key="1">
    <citation type="submission" date="2020-07" db="EMBL/GenBank/DDBJ databases">
        <title>Sequencing the genomes of 1000 actinobacteria strains.</title>
        <authorList>
            <person name="Klenk H.-P."/>
        </authorList>
    </citation>
    <scope>NUCLEOTIDE SEQUENCE [LARGE SCALE GENOMIC DNA]</scope>
    <source>
        <strain evidence="10 11">DSM 23737</strain>
    </source>
</reference>
<feature type="transmembrane region" description="Helical" evidence="9">
    <location>
        <begin position="262"/>
        <end position="278"/>
    </location>
</feature>
<evidence type="ECO:0000256" key="3">
    <source>
        <dbReference type="ARBA" id="ARBA00022475"/>
    </source>
</evidence>
<keyword evidence="7 9" id="KW-0472">Membrane</keyword>
<feature type="transmembrane region" description="Helical" evidence="9">
    <location>
        <begin position="238"/>
        <end position="256"/>
    </location>
</feature>
<accession>A0A7W3JU13</accession>
<sequence length="288" mass="30311">MWLNNVVAGLTPGATYAIVGVLLTLMSQLTRVVNFAQVAVGMFGGYISLTLVTKMHLPIFVGVIGGILVAALLSALLGWIIATWLAEASTSARSAVTVAALLFLISLAFILFGYRNQPFPTLVAGPMFTLPGGAVVSKVTVLVIGLAIVITVGSWAFLKFTAFGVKLRAVSDRQMAAELLGINVKMLNVSVWSITGAIAGLTVALVGPTASNDYVTVSTLVIPGAAAALVGAFKRMDLALVGGLAIGAIQGLFSGFPNLLIVRDWVPIIFIILFLLWNQRKEVWDVAR</sequence>
<feature type="transmembrane region" description="Helical" evidence="9">
    <location>
        <begin position="214"/>
        <end position="233"/>
    </location>
</feature>
<dbReference type="CDD" id="cd06582">
    <property type="entry name" value="TM_PBP1_LivH_like"/>
    <property type="match status" value="1"/>
</dbReference>
<name>A0A7W3JU13_9MICO</name>
<dbReference type="PANTHER" id="PTHR11795:SF450">
    <property type="entry name" value="ABC TRANSPORTER PERMEASE PROTEIN"/>
    <property type="match status" value="1"/>
</dbReference>
<gene>
    <name evidence="10" type="ORF">FB555_001233</name>
</gene>
<feature type="transmembrane region" description="Helical" evidence="9">
    <location>
        <begin position="94"/>
        <end position="114"/>
    </location>
</feature>
<evidence type="ECO:0000256" key="5">
    <source>
        <dbReference type="ARBA" id="ARBA00022970"/>
    </source>
</evidence>
<proteinExistence type="inferred from homology"/>
<keyword evidence="6 9" id="KW-1133">Transmembrane helix</keyword>
<evidence type="ECO:0000256" key="7">
    <source>
        <dbReference type="ARBA" id="ARBA00023136"/>
    </source>
</evidence>